<dbReference type="EMBL" id="WOEZ01000146">
    <property type="protein sequence ID" value="NPT57989.1"/>
    <property type="molecule type" value="Genomic_DNA"/>
</dbReference>
<organism evidence="2 3">
    <name type="scientific">Paraburkholderia elongata</name>
    <dbReference type="NCBI Taxonomy" id="2675747"/>
    <lineage>
        <taxon>Bacteria</taxon>
        <taxon>Pseudomonadati</taxon>
        <taxon>Pseudomonadota</taxon>
        <taxon>Betaproteobacteria</taxon>
        <taxon>Burkholderiales</taxon>
        <taxon>Burkholderiaceae</taxon>
        <taxon>Paraburkholderia</taxon>
    </lineage>
</organism>
<dbReference type="EMBL" id="WOEZ01000145">
    <property type="protein sequence ID" value="NPT57967.1"/>
    <property type="molecule type" value="Genomic_DNA"/>
</dbReference>
<evidence type="ECO:0000313" key="2">
    <source>
        <dbReference type="EMBL" id="NPT57989.1"/>
    </source>
</evidence>
<protein>
    <submittedName>
        <fullName evidence="2">Uncharacterized protein</fullName>
    </submittedName>
</protein>
<dbReference type="AlphaFoldDB" id="A0A972SKB6"/>
<gene>
    <name evidence="1" type="ORF">GNZ13_26225</name>
    <name evidence="2" type="ORF">GNZ13_26335</name>
</gene>
<keyword evidence="3" id="KW-1185">Reference proteome</keyword>
<dbReference type="Proteomes" id="UP000655523">
    <property type="component" value="Unassembled WGS sequence"/>
</dbReference>
<proteinExistence type="predicted"/>
<name>A0A972SKB6_9BURK</name>
<dbReference type="RefSeq" id="WP_172169947.1">
    <property type="nucleotide sequence ID" value="NZ_WOEZ01000145.1"/>
</dbReference>
<sequence length="87" mass="9843">MERSIAHLLNKNSFPTLWIVFSDAKSSRSSPPTNVCSQSVPAFEQRNLEKDQKGMQLWKWIGKTDAMKSKFVLSGPFLLIDSTALEQ</sequence>
<comment type="caution">
    <text evidence="2">The sequence shown here is derived from an EMBL/GenBank/DDBJ whole genome shotgun (WGS) entry which is preliminary data.</text>
</comment>
<evidence type="ECO:0000313" key="1">
    <source>
        <dbReference type="EMBL" id="NPT57967.1"/>
    </source>
</evidence>
<reference evidence="2 3" key="1">
    <citation type="submission" date="2019-11" db="EMBL/GenBank/DDBJ databases">
        <title>Metabolism of dissolved organic matter in forest soils.</title>
        <authorList>
            <person name="Cyle K.T."/>
            <person name="Wilhelm R.C."/>
            <person name="Martinez C.E."/>
        </authorList>
    </citation>
    <scope>NUCLEOTIDE SEQUENCE [LARGE SCALE GENOMIC DNA]</scope>
    <source>
        <strain evidence="2 3">5N</strain>
    </source>
</reference>
<accession>A0A972SKB6</accession>
<evidence type="ECO:0000313" key="3">
    <source>
        <dbReference type="Proteomes" id="UP000655523"/>
    </source>
</evidence>